<sequence>MDNFVISALETDPKYTFLGALGLVFLGLCPPGQPYDIIHVRQLLCPDPLCKVCNRTTAKVSLLLSRASMAAAATSGSHLASTAPVAKSSFALTSACSKISPGHSVPAPPPEPCPPSFSTVSLNQDTPLEDLLSPSPLGDSLPPEPNSPLDSQFPVEPFPPETLALPPPLLHHMQQTGPVLQRSDTLSLMDGPAEFSTNVTTTKVDDSENISMSEFSCQQPHAENVPTSELAHDINQELVDLHFPQASFLGDTTVYVVVSGMLTFLSPDVLTLLERQTKNRADFLMSKDKEKKTKSFQNQFKLEYQLNPAGKILQSVTDQQDSAISLPFGSSTGKPADLNMSQQPPCLKTIEDQFQKNCMQLFWGLPCLHSESLRPTVCASGDCPSYFTCFNSIFKASIAHEPTVILHFTASSSPEIQYQALPEPLPQFPFPHVPLNQFQAQLQSPLPVLPPSSLSQPRSCGVCFHSPQSEAQSLTVPEIHHLEYHVLQKQQESMWGLPTVVQRSQERFCSPAPKLASASRSSKAYVPISILSGDFPLDSALRGKLEYHLRKRLIQHRWGLPHRVFESLSKMRLYREIPQTSESESSHGLSWISFYKHESCKDLNYALRNLRNFDEKLCNGSETLPLENRVEKELGHSLEIGPNNHLLSHLQGAPDNSLGRDTKTEVECHAGDISGFSGTFGVSLCQIKSKDALEVHLSKKFEEINEGQVPDVVQNSWHSTKMTLPLPKKSSSEINQSDLTQLMSQGKNKDSSLNTPQGVSPPDSSKHEILEDHIKIFHGRMTSGLPQRAQESIDMFNVKKDPSNSFPYWNTFHGVMEGRTNSFVDSPPSATSPVSGQGQGDPKESPSYNKFTTHTTENGTPTTFLPHTYNNIQEASQIETALVNRHRSELTCPTKQAGTGCEIMHERMRISNDIEKLQSKTTRNLVQFPKSNKSREIFKAKELHEFQSRANTILKTNESESSPIIAVNPGEVGTTLNTKRSSVGTSVSHDPEQSAFKDQLIRELKLKLESRKQSQAQELPAHVPLASDASFKTLITRDQCVSSGDKVASQVLHVQLNNKGISMQPEQEPWVPKHVSRKCQDKNVPPAVKKPCLPAPKTGELGGGDAGLVISQTRRKSCQPEDRASKMTLGRNSSSTLSLKRQPPENSFKNQMKQFFQFLCPGAKEKSHGSFLGKGSSPSTSMQGRDPGKGRAAFSMNTKNQNLLTNVDKVNKVIEKLGQKHTMSMACPQVPLTSSRKSEKTEHKAELKVQAEPTQGRPFNYKPHNKMTSVKSSKAAAFSGQIYPVSNPCVKYRAVPPQTGVALQRKASRLHAPQGVHAPKTHL</sequence>
<dbReference type="Proteomes" id="UP001732720">
    <property type="component" value="Chromosome 13"/>
</dbReference>
<keyword evidence="1" id="KW-1185">Reference proteome</keyword>
<accession>A0AC58KTR0</accession>
<dbReference type="RefSeq" id="XP_073908285.1">
    <property type="nucleotide sequence ID" value="XM_074052184.1"/>
</dbReference>
<proteinExistence type="predicted"/>
<protein>
    <submittedName>
        <fullName evidence="2">Spermatogenesis-associated protein 31D1-like</fullName>
    </submittedName>
</protein>
<evidence type="ECO:0000313" key="2">
    <source>
        <dbReference type="RefSeq" id="XP_073908285.1"/>
    </source>
</evidence>
<evidence type="ECO:0000313" key="1">
    <source>
        <dbReference type="Proteomes" id="UP001732720"/>
    </source>
</evidence>
<gene>
    <name evidence="2" type="primary">LOC109679914</name>
</gene>
<name>A0AC58KTR0_CASCN</name>
<organism evidence="1 2">
    <name type="scientific">Castor canadensis</name>
    <name type="common">American beaver</name>
    <dbReference type="NCBI Taxonomy" id="51338"/>
    <lineage>
        <taxon>Eukaryota</taxon>
        <taxon>Metazoa</taxon>
        <taxon>Chordata</taxon>
        <taxon>Craniata</taxon>
        <taxon>Vertebrata</taxon>
        <taxon>Euteleostomi</taxon>
        <taxon>Mammalia</taxon>
        <taxon>Eutheria</taxon>
        <taxon>Euarchontoglires</taxon>
        <taxon>Glires</taxon>
        <taxon>Rodentia</taxon>
        <taxon>Castorimorpha</taxon>
        <taxon>Castoridae</taxon>
        <taxon>Castor</taxon>
    </lineage>
</organism>
<reference evidence="2" key="1">
    <citation type="submission" date="2025-08" db="UniProtKB">
        <authorList>
            <consortium name="RefSeq"/>
        </authorList>
    </citation>
    <scope>IDENTIFICATION</scope>
</reference>